<dbReference type="SUPFAM" id="SSF51395">
    <property type="entry name" value="FMN-linked oxidoreductases"/>
    <property type="match status" value="1"/>
</dbReference>
<dbReference type="PATRIC" id="fig|449447.4.peg.1522"/>
<dbReference type="KEGG" id="mar:MAE_16580"/>
<dbReference type="InterPro" id="IPR013785">
    <property type="entry name" value="Aldolase_TIM"/>
</dbReference>
<gene>
    <name evidence="2" type="ordered locus">MAE_16580</name>
</gene>
<dbReference type="STRING" id="449447.MAE_16580"/>
<dbReference type="InterPro" id="IPR035587">
    <property type="entry name" value="DUS-like_FMN-bd"/>
</dbReference>
<dbReference type="Gene3D" id="3.20.20.70">
    <property type="entry name" value="Aldolase class I"/>
    <property type="match status" value="1"/>
</dbReference>
<accession>B0JVE6</accession>
<evidence type="ECO:0000259" key="1">
    <source>
        <dbReference type="Pfam" id="PF01207"/>
    </source>
</evidence>
<evidence type="ECO:0000313" key="2">
    <source>
        <dbReference type="EMBL" id="BAG01480.1"/>
    </source>
</evidence>
<dbReference type="EMBL" id="AP009552">
    <property type="protein sequence ID" value="BAG01480.1"/>
    <property type="molecule type" value="Genomic_DNA"/>
</dbReference>
<dbReference type="AlphaFoldDB" id="B0JVE6"/>
<dbReference type="Pfam" id="PF01207">
    <property type="entry name" value="Dus"/>
    <property type="match status" value="1"/>
</dbReference>
<keyword evidence="3" id="KW-1185">Reference proteome</keyword>
<name>B0JVE6_MICAN</name>
<feature type="domain" description="DUS-like FMN-binding" evidence="1">
    <location>
        <begin position="31"/>
        <end position="77"/>
    </location>
</feature>
<reference evidence="2 3" key="1">
    <citation type="journal article" date="2007" name="DNA Res.">
        <title>Complete genomic structure of the bloom-forming toxic cyanobacterium Microcystis aeruginosa NIES-843.</title>
        <authorList>
            <person name="Kaneko T."/>
            <person name="Nakajima N."/>
            <person name="Okamoto S."/>
            <person name="Suzuki I."/>
            <person name="Tanabe Y."/>
            <person name="Tamaoki M."/>
            <person name="Nakamura Y."/>
            <person name="Kasai F."/>
            <person name="Watanabe A."/>
            <person name="Kawashima K."/>
            <person name="Kishida Y."/>
            <person name="Ono A."/>
            <person name="Shimizu Y."/>
            <person name="Takahashi C."/>
            <person name="Minami C."/>
            <person name="Fujishiro T."/>
            <person name="Kohara M."/>
            <person name="Katoh M."/>
            <person name="Nakazaki N."/>
            <person name="Nakayama S."/>
            <person name="Yamada M."/>
            <person name="Tabata S."/>
            <person name="Watanabe M.M."/>
        </authorList>
    </citation>
    <scope>NUCLEOTIDE SEQUENCE [LARGE SCALE GENOMIC DNA]</scope>
    <source>
        <strain evidence="3">NIES-843 / IAM M-247</strain>
    </source>
</reference>
<dbReference type="Proteomes" id="UP000001510">
    <property type="component" value="Chromosome"/>
</dbReference>
<dbReference type="HOGENOM" id="CLU_2569969_0_0_3"/>
<evidence type="ECO:0000313" key="3">
    <source>
        <dbReference type="Proteomes" id="UP000001510"/>
    </source>
</evidence>
<sequence>MLAVDFLTGSMAIYSSPLKIGNLEVHSRVLQSPLSGVTDLVFRCLVRRFAPDSMLYTEMVNATEISRLQELPQLMVKLKRT</sequence>
<proteinExistence type="predicted"/>
<dbReference type="EnsemblBacteria" id="BAG01480">
    <property type="protein sequence ID" value="BAG01480"/>
    <property type="gene ID" value="MAE_16580"/>
</dbReference>
<dbReference type="eggNOG" id="COG0042">
    <property type="taxonomic scope" value="Bacteria"/>
</dbReference>
<organism evidence="2 3">
    <name type="scientific">Microcystis aeruginosa (strain NIES-843 / IAM M-2473)</name>
    <dbReference type="NCBI Taxonomy" id="449447"/>
    <lineage>
        <taxon>Bacteria</taxon>
        <taxon>Bacillati</taxon>
        <taxon>Cyanobacteriota</taxon>
        <taxon>Cyanophyceae</taxon>
        <taxon>Oscillatoriophycideae</taxon>
        <taxon>Chroococcales</taxon>
        <taxon>Microcystaceae</taxon>
        <taxon>Microcystis</taxon>
    </lineage>
</organism>
<protein>
    <submittedName>
        <fullName evidence="2">Nitrogen regulation protein NifR3 homolog</fullName>
    </submittedName>
</protein>
<dbReference type="PaxDb" id="449447-MAE_16580"/>